<dbReference type="Gene3D" id="3.30.700.10">
    <property type="entry name" value="Glycoprotein, Type 4 Pilin"/>
    <property type="match status" value="1"/>
</dbReference>
<accession>A0A382H7G6</accession>
<feature type="region of interest" description="Disordered" evidence="2">
    <location>
        <begin position="225"/>
        <end position="244"/>
    </location>
</feature>
<dbReference type="PANTHER" id="PTHR30093">
    <property type="entry name" value="GENERAL SECRETION PATHWAY PROTEIN G"/>
    <property type="match status" value="1"/>
</dbReference>
<dbReference type="AlphaFoldDB" id="A0A382H7G6"/>
<dbReference type="Pfam" id="PF07963">
    <property type="entry name" value="N_methyl"/>
    <property type="match status" value="1"/>
</dbReference>
<reference evidence="3" key="1">
    <citation type="submission" date="2018-05" db="EMBL/GenBank/DDBJ databases">
        <authorList>
            <person name="Lanie J.A."/>
            <person name="Ng W.-L."/>
            <person name="Kazmierczak K.M."/>
            <person name="Andrzejewski T.M."/>
            <person name="Davidsen T.M."/>
            <person name="Wayne K.J."/>
            <person name="Tettelin H."/>
            <person name="Glass J.I."/>
            <person name="Rusch D."/>
            <person name="Podicherti R."/>
            <person name="Tsui H.-C.T."/>
            <person name="Winkler M.E."/>
        </authorList>
    </citation>
    <scope>NUCLEOTIDE SEQUENCE</scope>
</reference>
<evidence type="ECO:0000256" key="2">
    <source>
        <dbReference type="SAM" id="MobiDB-lite"/>
    </source>
</evidence>
<dbReference type="InterPro" id="IPR012902">
    <property type="entry name" value="N_methyl_site"/>
</dbReference>
<dbReference type="SUPFAM" id="SSF54523">
    <property type="entry name" value="Pili subunits"/>
    <property type="match status" value="1"/>
</dbReference>
<sequence length="291" mass="31827">MKSKRQYRRSGFTLIELLVVIAIIAILASLLLPALATAKNTALKAVCASNMKQVILALSLYRDDNEGVYLKGRGTQNESFGGNNLVQKCLNPPEVAALVPYALASQAPKGYNESKDPYTYQGYKLNKVFGCPSLKFPSGKYGAMSKLGYTTNPLFPAWEKQFPQMILGFQHYGGATAWNNPKGRVPANSPVKSGMDDPGMVLVSDLVGKILNTWGGLPDRPTAYGGYPAHANNESKPTGGNQGNADGSVNWYRFEQMFFVHSWNPGGRQYYIYQDDLGEQAKQGKVVKAKL</sequence>
<protein>
    <recommendedName>
        <fullName evidence="4">Type II secretion system protein GspG C-terminal domain-containing protein</fullName>
    </recommendedName>
</protein>
<dbReference type="NCBIfam" id="TIGR02532">
    <property type="entry name" value="IV_pilin_GFxxxE"/>
    <property type="match status" value="1"/>
</dbReference>
<dbReference type="PRINTS" id="PR00813">
    <property type="entry name" value="BCTERIALGSPG"/>
</dbReference>
<keyword evidence="1" id="KW-0488">Methylation</keyword>
<gene>
    <name evidence="3" type="ORF">METZ01_LOCUS236064</name>
</gene>
<feature type="compositionally biased region" description="Polar residues" evidence="2">
    <location>
        <begin position="232"/>
        <end position="244"/>
    </location>
</feature>
<dbReference type="PROSITE" id="PS00409">
    <property type="entry name" value="PROKAR_NTER_METHYL"/>
    <property type="match status" value="1"/>
</dbReference>
<dbReference type="InterPro" id="IPR045584">
    <property type="entry name" value="Pilin-like"/>
</dbReference>
<organism evidence="3">
    <name type="scientific">marine metagenome</name>
    <dbReference type="NCBI Taxonomy" id="408172"/>
    <lineage>
        <taxon>unclassified sequences</taxon>
        <taxon>metagenomes</taxon>
        <taxon>ecological metagenomes</taxon>
    </lineage>
</organism>
<dbReference type="EMBL" id="UINC01059606">
    <property type="protein sequence ID" value="SVB83210.1"/>
    <property type="molecule type" value="Genomic_DNA"/>
</dbReference>
<dbReference type="GO" id="GO:0015627">
    <property type="term" value="C:type II protein secretion system complex"/>
    <property type="evidence" value="ECO:0007669"/>
    <property type="project" value="InterPro"/>
</dbReference>
<name>A0A382H7G6_9ZZZZ</name>
<proteinExistence type="predicted"/>
<evidence type="ECO:0008006" key="4">
    <source>
        <dbReference type="Google" id="ProtNLM"/>
    </source>
</evidence>
<dbReference type="InterPro" id="IPR000983">
    <property type="entry name" value="Bac_GSPG_pilin"/>
</dbReference>
<dbReference type="GO" id="GO:0015628">
    <property type="term" value="P:protein secretion by the type II secretion system"/>
    <property type="evidence" value="ECO:0007669"/>
    <property type="project" value="InterPro"/>
</dbReference>
<evidence type="ECO:0000313" key="3">
    <source>
        <dbReference type="EMBL" id="SVB83210.1"/>
    </source>
</evidence>
<evidence type="ECO:0000256" key="1">
    <source>
        <dbReference type="ARBA" id="ARBA00022481"/>
    </source>
</evidence>